<reference evidence="4 5" key="1">
    <citation type="submission" date="2018-10" db="EMBL/GenBank/DDBJ databases">
        <authorList>
            <person name="Li J."/>
        </authorList>
    </citation>
    <scope>NUCLEOTIDE SEQUENCE [LARGE SCALE GENOMIC DNA]</scope>
    <source>
        <strain evidence="4 5">IF 016277</strain>
    </source>
</reference>
<comment type="cofactor">
    <cofactor evidence="1">
        <name>Mg(2+)</name>
        <dbReference type="ChEBI" id="CHEBI:18420"/>
    </cofactor>
</comment>
<dbReference type="Pfam" id="PF00293">
    <property type="entry name" value="NUDIX"/>
    <property type="match status" value="1"/>
</dbReference>
<gene>
    <name evidence="4" type="ORF">D9V32_04910</name>
</gene>
<keyword evidence="5" id="KW-1185">Reference proteome</keyword>
<evidence type="ECO:0000259" key="3">
    <source>
        <dbReference type="PROSITE" id="PS51462"/>
    </source>
</evidence>
<protein>
    <submittedName>
        <fullName evidence="4">NUDIX hydrolase</fullName>
    </submittedName>
</protein>
<sequence>MDTSSPRPILPRRVARRTVYDNPWMTVIEDRVRFTDEPVGVYGIIEKPDFSLVVPVRNDLLCLIRQYRYPTARWGYEFPQGAVHAVAVDAEGMPEPSAVALLELREEAGLYASEPTPLGSLHESSGLTSAMCHIFVAEVTEEAEPAPEATETISGRTWVSVAEFWEHVAAGEITDAVSIAALGLYQARVQARAE</sequence>
<dbReference type="GO" id="GO:0016787">
    <property type="term" value="F:hydrolase activity"/>
    <property type="evidence" value="ECO:0007669"/>
    <property type="project" value="UniProtKB-KW"/>
</dbReference>
<dbReference type="EMBL" id="RCUX01000003">
    <property type="protein sequence ID" value="RLP76969.1"/>
    <property type="molecule type" value="Genomic_DNA"/>
</dbReference>
<dbReference type="PANTHER" id="PTHR11839:SF18">
    <property type="entry name" value="NUDIX HYDROLASE DOMAIN-CONTAINING PROTEIN"/>
    <property type="match status" value="1"/>
</dbReference>
<dbReference type="AlphaFoldDB" id="A0A3L7A9F7"/>
<evidence type="ECO:0000256" key="1">
    <source>
        <dbReference type="ARBA" id="ARBA00001946"/>
    </source>
</evidence>
<keyword evidence="2 4" id="KW-0378">Hydrolase</keyword>
<dbReference type="InterPro" id="IPR015797">
    <property type="entry name" value="NUDIX_hydrolase-like_dom_sf"/>
</dbReference>
<dbReference type="GO" id="GO:0006753">
    <property type="term" value="P:nucleoside phosphate metabolic process"/>
    <property type="evidence" value="ECO:0007669"/>
    <property type="project" value="TreeGrafter"/>
</dbReference>
<dbReference type="Proteomes" id="UP000272503">
    <property type="component" value="Unassembled WGS sequence"/>
</dbReference>
<proteinExistence type="predicted"/>
<feature type="domain" description="Nudix hydrolase" evidence="3">
    <location>
        <begin position="46"/>
        <end position="181"/>
    </location>
</feature>
<dbReference type="OrthoDB" id="177518at2"/>
<evidence type="ECO:0000313" key="4">
    <source>
        <dbReference type="EMBL" id="RLP76969.1"/>
    </source>
</evidence>
<dbReference type="PROSITE" id="PS51462">
    <property type="entry name" value="NUDIX"/>
    <property type="match status" value="1"/>
</dbReference>
<evidence type="ECO:0000313" key="5">
    <source>
        <dbReference type="Proteomes" id="UP000272503"/>
    </source>
</evidence>
<name>A0A3L7A9F7_9MICO</name>
<dbReference type="GO" id="GO:0019693">
    <property type="term" value="P:ribose phosphate metabolic process"/>
    <property type="evidence" value="ECO:0007669"/>
    <property type="project" value="TreeGrafter"/>
</dbReference>
<dbReference type="Gene3D" id="3.90.79.10">
    <property type="entry name" value="Nucleoside Triphosphate Pyrophosphohydrolase"/>
    <property type="match status" value="1"/>
</dbReference>
<accession>A0A3L7A9F7</accession>
<dbReference type="PANTHER" id="PTHR11839">
    <property type="entry name" value="UDP/ADP-SUGAR PYROPHOSPHATASE"/>
    <property type="match status" value="1"/>
</dbReference>
<organism evidence="4 5">
    <name type="scientific">Mycetocola tolaasinivorans</name>
    <dbReference type="NCBI Taxonomy" id="76635"/>
    <lineage>
        <taxon>Bacteria</taxon>
        <taxon>Bacillati</taxon>
        <taxon>Actinomycetota</taxon>
        <taxon>Actinomycetes</taxon>
        <taxon>Micrococcales</taxon>
        <taxon>Microbacteriaceae</taxon>
        <taxon>Mycetocola</taxon>
    </lineage>
</organism>
<dbReference type="SUPFAM" id="SSF55811">
    <property type="entry name" value="Nudix"/>
    <property type="match status" value="1"/>
</dbReference>
<evidence type="ECO:0000256" key="2">
    <source>
        <dbReference type="ARBA" id="ARBA00022801"/>
    </source>
</evidence>
<comment type="caution">
    <text evidence="4">The sequence shown here is derived from an EMBL/GenBank/DDBJ whole genome shotgun (WGS) entry which is preliminary data.</text>
</comment>
<dbReference type="InterPro" id="IPR000086">
    <property type="entry name" value="NUDIX_hydrolase_dom"/>
</dbReference>